<dbReference type="EMBL" id="JAKEKT020000025">
    <property type="protein sequence ID" value="KAL1643938.1"/>
    <property type="molecule type" value="Genomic_DNA"/>
</dbReference>
<evidence type="ECO:0000256" key="1">
    <source>
        <dbReference type="SAM" id="MobiDB-lite"/>
    </source>
</evidence>
<evidence type="ECO:0008006" key="4">
    <source>
        <dbReference type="Google" id="ProtNLM"/>
    </source>
</evidence>
<feature type="region of interest" description="Disordered" evidence="1">
    <location>
        <begin position="179"/>
        <end position="199"/>
    </location>
</feature>
<protein>
    <recommendedName>
        <fullName evidence="4">F-box domain-containing protein</fullName>
    </recommendedName>
</protein>
<gene>
    <name evidence="2" type="ORF">SLS58_004613</name>
</gene>
<reference evidence="2 3" key="1">
    <citation type="journal article" date="2023" name="Plant Dis.">
        <title>First Report of Diplodia intermedia Causing Canker and Dieback Diseases on Apple Trees in Canada.</title>
        <authorList>
            <person name="Ellouze W."/>
            <person name="Ilyukhin E."/>
            <person name="Sulman M."/>
            <person name="Ali S."/>
        </authorList>
    </citation>
    <scope>NUCLEOTIDE SEQUENCE [LARGE SCALE GENOMIC DNA]</scope>
    <source>
        <strain evidence="2 3">M45-28</strain>
    </source>
</reference>
<proteinExistence type="predicted"/>
<evidence type="ECO:0000313" key="2">
    <source>
        <dbReference type="EMBL" id="KAL1643938.1"/>
    </source>
</evidence>
<comment type="caution">
    <text evidence="2">The sequence shown here is derived from an EMBL/GenBank/DDBJ whole genome shotgun (WGS) entry which is preliminary data.</text>
</comment>
<evidence type="ECO:0000313" key="3">
    <source>
        <dbReference type="Proteomes" id="UP001521184"/>
    </source>
</evidence>
<accession>A0ABR3TTT8</accession>
<sequence length="379" mass="41818">MASERDNTAVGELQMDLPSQSDGASVVAGRSTNAVPSRTLLSLPAEIRQQILANVFSVGLRPLRLRHVRGITALPETPSYHRAGYAAAHLNGAERRAYAQLRGLGVVCRTFQRDLLQVERLWLSRCFALDLGDFQQWVDEAIKNNGSASAASCSAIFSNPLPRHREQELQIRQRTTWLLTGRPGQGPPGQARKDGEARAAAAQAAAAPAPLHSRGNLHVTLLLFDEDWVACCPPGACYLVGCALASFYTRGDCRRPFRDVWRRHPVTLDPYPITGADAFTYAWVEALHRLSPELVESLGIRSVEIVNTRRMVLWDEATDAPFGITWVGAPALSHVEVGRRVPVWMVGYLRVVLEMLGLPDAVWVEHEDCGEDGRMDWSA</sequence>
<organism evidence="2 3">
    <name type="scientific">Diplodia intermedia</name>
    <dbReference type="NCBI Taxonomy" id="856260"/>
    <lineage>
        <taxon>Eukaryota</taxon>
        <taxon>Fungi</taxon>
        <taxon>Dikarya</taxon>
        <taxon>Ascomycota</taxon>
        <taxon>Pezizomycotina</taxon>
        <taxon>Dothideomycetes</taxon>
        <taxon>Dothideomycetes incertae sedis</taxon>
        <taxon>Botryosphaeriales</taxon>
        <taxon>Botryosphaeriaceae</taxon>
        <taxon>Diplodia</taxon>
    </lineage>
</organism>
<keyword evidence="3" id="KW-1185">Reference proteome</keyword>
<dbReference type="Proteomes" id="UP001521184">
    <property type="component" value="Unassembled WGS sequence"/>
</dbReference>
<name>A0ABR3TTT8_9PEZI</name>
<feature type="region of interest" description="Disordered" evidence="1">
    <location>
        <begin position="1"/>
        <end position="27"/>
    </location>
</feature>